<evidence type="ECO:0000313" key="2">
    <source>
        <dbReference type="EMBL" id="GAA0747577.1"/>
    </source>
</evidence>
<proteinExistence type="predicted"/>
<name>A0ABP3V3F6_9CLOT</name>
<organism evidence="2 3">
    <name type="scientific">Clostridium oceanicum</name>
    <dbReference type="NCBI Taxonomy" id="1543"/>
    <lineage>
        <taxon>Bacteria</taxon>
        <taxon>Bacillati</taxon>
        <taxon>Bacillota</taxon>
        <taxon>Clostridia</taxon>
        <taxon>Eubacteriales</taxon>
        <taxon>Clostridiaceae</taxon>
        <taxon>Clostridium</taxon>
    </lineage>
</organism>
<keyword evidence="3" id="KW-1185">Reference proteome</keyword>
<evidence type="ECO:0008006" key="4">
    <source>
        <dbReference type="Google" id="ProtNLM"/>
    </source>
</evidence>
<sequence>MKYTRYDFKKRNKGNFVFVLIIVLVLVLAFVLGTVIFKVFQNKDSVKITNSTNKNKNTKSCDVKYSSNNNTRFILIQKGIYADKNNAMTTLNSIKSYPKSFPIEEGGKTRVCFGFYYEKDAEKLIKDLKEKKIENSSIKFDLSKKDLCDIEIVEILNAHIQIVDKLSENGVKSVKTDEFKKWVASLQQVKGKNKNLETLNKMKSYISKMPKELNKDKKNENYSYIYNILKAVKTNS</sequence>
<keyword evidence="1" id="KW-0472">Membrane</keyword>
<keyword evidence="1" id="KW-0812">Transmembrane</keyword>
<dbReference type="Proteomes" id="UP001501510">
    <property type="component" value="Unassembled WGS sequence"/>
</dbReference>
<keyword evidence="1" id="KW-1133">Transmembrane helix</keyword>
<evidence type="ECO:0000313" key="3">
    <source>
        <dbReference type="Proteomes" id="UP001501510"/>
    </source>
</evidence>
<feature type="transmembrane region" description="Helical" evidence="1">
    <location>
        <begin position="16"/>
        <end position="40"/>
    </location>
</feature>
<dbReference type="RefSeq" id="WP_343764173.1">
    <property type="nucleotide sequence ID" value="NZ_BAAACG010000019.1"/>
</dbReference>
<accession>A0ABP3V3F6</accession>
<protein>
    <recommendedName>
        <fullName evidence="4">SPOR domain-containing protein</fullName>
    </recommendedName>
</protein>
<gene>
    <name evidence="2" type="ORF">GCM10008906_36850</name>
</gene>
<evidence type="ECO:0000256" key="1">
    <source>
        <dbReference type="SAM" id="Phobius"/>
    </source>
</evidence>
<reference evidence="3" key="1">
    <citation type="journal article" date="2019" name="Int. J. Syst. Evol. Microbiol.">
        <title>The Global Catalogue of Microorganisms (GCM) 10K type strain sequencing project: providing services to taxonomists for standard genome sequencing and annotation.</title>
        <authorList>
            <consortium name="The Broad Institute Genomics Platform"/>
            <consortium name="The Broad Institute Genome Sequencing Center for Infectious Disease"/>
            <person name="Wu L."/>
            <person name="Ma J."/>
        </authorList>
    </citation>
    <scope>NUCLEOTIDE SEQUENCE [LARGE SCALE GENOMIC DNA]</scope>
    <source>
        <strain evidence="3">JCM 1407</strain>
    </source>
</reference>
<dbReference type="EMBL" id="BAAACG010000019">
    <property type="protein sequence ID" value="GAA0747577.1"/>
    <property type="molecule type" value="Genomic_DNA"/>
</dbReference>
<comment type="caution">
    <text evidence="2">The sequence shown here is derived from an EMBL/GenBank/DDBJ whole genome shotgun (WGS) entry which is preliminary data.</text>
</comment>